<dbReference type="SUPFAM" id="SSF56672">
    <property type="entry name" value="DNA/RNA polymerases"/>
    <property type="match status" value="1"/>
</dbReference>
<sequence>MRPPWLNDYDCSSTPHNLSSDSFTVTQAHGCFVATLSLLQEPRNYGQAVQQEEWTVVHAEITALEKNNTWSVIELPPNKKAIGCCWVYKFKLKLDDRVERCKARLVAKGYNQIEATVRVFLAMAASKGWPIHHFDVNNAFLHGNLDEDIYMQPPEGYQVPRGYVCKLQKSLYGLKQASRKWNE</sequence>
<proteinExistence type="predicted"/>
<dbReference type="InterPro" id="IPR013103">
    <property type="entry name" value="RVT_2"/>
</dbReference>
<reference evidence="2" key="2">
    <citation type="journal article" date="2024" name="Plant">
        <title>Genomic evolution and insights into agronomic trait innovations of Sesamum species.</title>
        <authorList>
            <person name="Miao H."/>
            <person name="Wang L."/>
            <person name="Qu L."/>
            <person name="Liu H."/>
            <person name="Sun Y."/>
            <person name="Le M."/>
            <person name="Wang Q."/>
            <person name="Wei S."/>
            <person name="Zheng Y."/>
            <person name="Lin W."/>
            <person name="Duan Y."/>
            <person name="Cao H."/>
            <person name="Xiong S."/>
            <person name="Wang X."/>
            <person name="Wei L."/>
            <person name="Li C."/>
            <person name="Ma Q."/>
            <person name="Ju M."/>
            <person name="Zhao R."/>
            <person name="Li G."/>
            <person name="Mu C."/>
            <person name="Tian Q."/>
            <person name="Mei H."/>
            <person name="Zhang T."/>
            <person name="Gao T."/>
            <person name="Zhang H."/>
        </authorList>
    </citation>
    <scope>NUCLEOTIDE SEQUENCE</scope>
    <source>
        <strain evidence="2">KEN1</strain>
    </source>
</reference>
<evidence type="ECO:0000313" key="2">
    <source>
        <dbReference type="EMBL" id="KAL0401351.1"/>
    </source>
</evidence>
<accession>A0AAW2TCD6</accession>
<protein>
    <submittedName>
        <fullName evidence="2">Retrovirus-related Pol polyprotein from transposon RE1</fullName>
    </submittedName>
</protein>
<comment type="caution">
    <text evidence="2">The sequence shown here is derived from an EMBL/GenBank/DDBJ whole genome shotgun (WGS) entry which is preliminary data.</text>
</comment>
<evidence type="ECO:0000259" key="1">
    <source>
        <dbReference type="Pfam" id="PF07727"/>
    </source>
</evidence>
<dbReference type="InterPro" id="IPR043502">
    <property type="entry name" value="DNA/RNA_pol_sf"/>
</dbReference>
<dbReference type="EMBL" id="JACGWN010000015">
    <property type="protein sequence ID" value="KAL0401351.1"/>
    <property type="molecule type" value="Genomic_DNA"/>
</dbReference>
<dbReference type="AlphaFoldDB" id="A0AAW2TCD6"/>
<name>A0AAW2TCD6_9LAMI</name>
<organism evidence="2">
    <name type="scientific">Sesamum latifolium</name>
    <dbReference type="NCBI Taxonomy" id="2727402"/>
    <lineage>
        <taxon>Eukaryota</taxon>
        <taxon>Viridiplantae</taxon>
        <taxon>Streptophyta</taxon>
        <taxon>Embryophyta</taxon>
        <taxon>Tracheophyta</taxon>
        <taxon>Spermatophyta</taxon>
        <taxon>Magnoliopsida</taxon>
        <taxon>eudicotyledons</taxon>
        <taxon>Gunneridae</taxon>
        <taxon>Pentapetalae</taxon>
        <taxon>asterids</taxon>
        <taxon>lamiids</taxon>
        <taxon>Lamiales</taxon>
        <taxon>Pedaliaceae</taxon>
        <taxon>Sesamum</taxon>
    </lineage>
</organism>
<reference evidence="2" key="1">
    <citation type="submission" date="2020-06" db="EMBL/GenBank/DDBJ databases">
        <authorList>
            <person name="Li T."/>
            <person name="Hu X."/>
            <person name="Zhang T."/>
            <person name="Song X."/>
            <person name="Zhang H."/>
            <person name="Dai N."/>
            <person name="Sheng W."/>
            <person name="Hou X."/>
            <person name="Wei L."/>
        </authorList>
    </citation>
    <scope>NUCLEOTIDE SEQUENCE</scope>
    <source>
        <strain evidence="2">KEN1</strain>
        <tissue evidence="2">Leaf</tissue>
    </source>
</reference>
<dbReference type="Pfam" id="PF07727">
    <property type="entry name" value="RVT_2"/>
    <property type="match status" value="1"/>
</dbReference>
<feature type="domain" description="Reverse transcriptase Ty1/copia-type" evidence="1">
    <location>
        <begin position="67"/>
        <end position="182"/>
    </location>
</feature>
<gene>
    <name evidence="2" type="ORF">Slati_4165000</name>
</gene>